<name>A0A929BB61_9PSEU</name>
<reference evidence="2" key="1">
    <citation type="submission" date="2020-10" db="EMBL/GenBank/DDBJ databases">
        <title>Diversity and distribution of actinomycetes associated with coral in the coast of Hainan.</title>
        <authorList>
            <person name="Li F."/>
        </authorList>
    </citation>
    <scope>NUCLEOTIDE SEQUENCE</scope>
    <source>
        <strain evidence="2">HNM0983</strain>
    </source>
</reference>
<dbReference type="AlphaFoldDB" id="A0A929BB61"/>
<organism evidence="2 3">
    <name type="scientific">Saccharopolyspora montiporae</name>
    <dbReference type="NCBI Taxonomy" id="2781240"/>
    <lineage>
        <taxon>Bacteria</taxon>
        <taxon>Bacillati</taxon>
        <taxon>Actinomycetota</taxon>
        <taxon>Actinomycetes</taxon>
        <taxon>Pseudonocardiales</taxon>
        <taxon>Pseudonocardiaceae</taxon>
        <taxon>Saccharopolyspora</taxon>
    </lineage>
</organism>
<evidence type="ECO:0000313" key="2">
    <source>
        <dbReference type="EMBL" id="MBE9374463.1"/>
    </source>
</evidence>
<feature type="region of interest" description="Disordered" evidence="1">
    <location>
        <begin position="24"/>
        <end position="109"/>
    </location>
</feature>
<feature type="compositionally biased region" description="Basic and acidic residues" evidence="1">
    <location>
        <begin position="94"/>
        <end position="104"/>
    </location>
</feature>
<sequence length="173" mass="17296">MVLLPVLAGCSTLVTGRPVPAAGFAPSAPEHRDPSGPVARTTAGTDPCTLLTPDDLEPVGGADGPPHPDNPLPGACTQMLGAGPGNSAGAGFHEPLDAARDRQPEGTPVEVDGHAAWLYCAEVDGFQTCTATTGIAPERSLLTLLSVRGASAADTAGMLHGLTSAALHKLPPA</sequence>
<comment type="caution">
    <text evidence="2">The sequence shown here is derived from an EMBL/GenBank/DDBJ whole genome shotgun (WGS) entry which is preliminary data.</text>
</comment>
<dbReference type="Proteomes" id="UP000598360">
    <property type="component" value="Unassembled WGS sequence"/>
</dbReference>
<accession>A0A929BB61</accession>
<dbReference type="Pfam" id="PF12079">
    <property type="entry name" value="DUF3558"/>
    <property type="match status" value="1"/>
</dbReference>
<protein>
    <submittedName>
        <fullName evidence="2">DUF3558 domain-containing protein</fullName>
    </submittedName>
</protein>
<evidence type="ECO:0000256" key="1">
    <source>
        <dbReference type="SAM" id="MobiDB-lite"/>
    </source>
</evidence>
<keyword evidence="3" id="KW-1185">Reference proteome</keyword>
<proteinExistence type="predicted"/>
<dbReference type="EMBL" id="JADEYC010000013">
    <property type="protein sequence ID" value="MBE9374463.1"/>
    <property type="molecule type" value="Genomic_DNA"/>
</dbReference>
<evidence type="ECO:0000313" key="3">
    <source>
        <dbReference type="Proteomes" id="UP000598360"/>
    </source>
</evidence>
<dbReference type="InterPro" id="IPR024520">
    <property type="entry name" value="DUF3558"/>
</dbReference>
<gene>
    <name evidence="2" type="ORF">IQ251_08375</name>
</gene>